<name>A0A0H3IY92_CLOPA</name>
<accession>A0A0H3IY92</accession>
<dbReference type="AlphaFoldDB" id="A0A0H3IY92"/>
<dbReference type="InterPro" id="IPR002695">
    <property type="entry name" value="PurH-like"/>
</dbReference>
<dbReference type="NCBIfam" id="NF005492">
    <property type="entry name" value="PRK07106.1"/>
    <property type="match status" value="1"/>
</dbReference>
<dbReference type="SMART" id="SM00798">
    <property type="entry name" value="AICARFT_IMPCHas"/>
    <property type="match status" value="1"/>
</dbReference>
<reference evidence="1 4" key="1">
    <citation type="journal article" date="2015" name="Genome Announc.">
        <title>Complete Genome Sequence of the Nitrogen-Fixing and Solvent-Producing Clostridium pasteurianum DSM 525.</title>
        <authorList>
            <person name="Poehlein A."/>
            <person name="Grosse-Honebrink A."/>
            <person name="Zhang Y."/>
            <person name="Minton N.P."/>
            <person name="Daniel R."/>
        </authorList>
    </citation>
    <scope>NUCLEOTIDE SEQUENCE [LARGE SCALE GENOMIC DNA]</scope>
    <source>
        <strain evidence="1">DSM 525</strain>
        <strain evidence="4">DSM 525 / ATCC 6013</strain>
    </source>
</reference>
<dbReference type="GO" id="GO:0004643">
    <property type="term" value="F:phosphoribosylaminoimidazolecarboxamide formyltransferase activity"/>
    <property type="evidence" value="ECO:0007669"/>
    <property type="project" value="UniProtKB-EC"/>
</dbReference>
<sequence>MKDSEIILKYGCNPHQKPARIYTQDKELPFEILNGNAGYINLMDAFNSWQLVKELKEATGLPAAASFKHVSPAGAAVGVPLSDELKKAYFVEDIELSPVACAYARARGADRVSSYGDWAAISDIVDLPTAIILSKSVSDGIIAPGYTDEALDLLKKKKKGKYCVIKMDSDYEPNIIERRQIYGMTFEQKRNNINIKEEMLENIVTNNKNITDEAKRDLLISMITLKYTQSNSVCFALNGQTIGVGAGQQSRIHCTRLASSKADLWYLRQHPVVLNLPFKEGVSRAERDNVIDQFLRDDVTTMETKGWKDILKEIPERLTKEEKTEWLSSLKEVALGSDAFFPFSDNIDRASQSGVKYIVQPGGSIRDDIVIEACNEYDMVMAFSKVRLFHH</sequence>
<protein>
    <submittedName>
        <fullName evidence="1">Bifunctional purine biosynthesis protein PurH</fullName>
        <ecNumber evidence="1 2">2.1.2.3</ecNumber>
        <ecNumber evidence="1">3.5.4.10</ecNumber>
    </submittedName>
    <submittedName>
        <fullName evidence="2">Phosphoribosylaminoimidazolecarboxamide formyltransferase</fullName>
    </submittedName>
</protein>
<dbReference type="Gene3D" id="1.10.287.440">
    <property type="match status" value="1"/>
</dbReference>
<dbReference type="EMBL" id="CP009268">
    <property type="protein sequence ID" value="AJA50459.1"/>
    <property type="molecule type" value="Genomic_DNA"/>
</dbReference>
<dbReference type="Gene3D" id="3.40.140.20">
    <property type="match status" value="2"/>
</dbReference>
<dbReference type="InterPro" id="IPR024051">
    <property type="entry name" value="AICAR_Tfase_dup_dom_sf"/>
</dbReference>
<dbReference type="InterPro" id="IPR024050">
    <property type="entry name" value="AICAR_Tfase_insert_dom_sf"/>
</dbReference>
<dbReference type="PANTHER" id="PTHR11692">
    <property type="entry name" value="BIFUNCTIONAL PURINE BIOSYNTHESIS PROTEIN PURH"/>
    <property type="match status" value="1"/>
</dbReference>
<dbReference type="RefSeq" id="WP_003441016.1">
    <property type="nucleotide sequence ID" value="NZ_ANZB01000001.1"/>
</dbReference>
<keyword evidence="4" id="KW-1185">Reference proteome</keyword>
<dbReference type="SUPFAM" id="SSF53927">
    <property type="entry name" value="Cytidine deaminase-like"/>
    <property type="match status" value="1"/>
</dbReference>
<evidence type="ECO:0000313" key="2">
    <source>
        <dbReference type="EMBL" id="KRU13529.1"/>
    </source>
</evidence>
<dbReference type="Proteomes" id="UP000030905">
    <property type="component" value="Chromosome"/>
</dbReference>
<dbReference type="GO" id="GO:0005829">
    <property type="term" value="C:cytosol"/>
    <property type="evidence" value="ECO:0007669"/>
    <property type="project" value="TreeGrafter"/>
</dbReference>
<dbReference type="GO" id="GO:0003937">
    <property type="term" value="F:IMP cyclohydrolase activity"/>
    <property type="evidence" value="ECO:0007669"/>
    <property type="project" value="UniProtKB-EC"/>
</dbReference>
<evidence type="ECO:0000313" key="3">
    <source>
        <dbReference type="Proteomes" id="UP000028042"/>
    </source>
</evidence>
<dbReference type="FunFam" id="3.40.140.20:FF:000003">
    <property type="entry name" value="Bifunctional purine biosynthesis protein"/>
    <property type="match status" value="1"/>
</dbReference>
<dbReference type="EC" id="3.5.4.10" evidence="1"/>
<evidence type="ECO:0000313" key="4">
    <source>
        <dbReference type="Proteomes" id="UP000030905"/>
    </source>
</evidence>
<dbReference type="EC" id="2.1.2.3" evidence="1 2"/>
<keyword evidence="1" id="KW-0808">Transferase</keyword>
<dbReference type="KEGG" id="cpat:CLPA_c03710"/>
<dbReference type="GO" id="GO:0006189">
    <property type="term" value="P:'de novo' IMP biosynthetic process"/>
    <property type="evidence" value="ECO:0007669"/>
    <property type="project" value="TreeGrafter"/>
</dbReference>
<dbReference type="PANTHER" id="PTHR11692:SF0">
    <property type="entry name" value="BIFUNCTIONAL PURINE BIOSYNTHESIS PROTEIN ATIC"/>
    <property type="match status" value="1"/>
</dbReference>
<dbReference type="Pfam" id="PF01808">
    <property type="entry name" value="AICARFT_IMPCHas"/>
    <property type="match status" value="1"/>
</dbReference>
<proteinExistence type="predicted"/>
<reference evidence="2 3" key="3">
    <citation type="journal article" name="Genome Announc.">
        <title>Improved Draft Genome Sequence of Clostridium pasteurianum Strain ATCC 6013 (DSM 525) Using a Hybrid Next-Generation Sequencing Approach.</title>
        <authorList>
            <person name="Pyne M.E."/>
            <person name="Utturkar S."/>
            <person name="Brown S.D."/>
            <person name="Moo-Young M."/>
            <person name="Chung D.A."/>
            <person name="Chou C.P."/>
        </authorList>
    </citation>
    <scope>NUCLEOTIDE SEQUENCE [LARGE SCALE GENOMIC DNA]</scope>
    <source>
        <strain evidence="2 3">ATCC 6013</strain>
    </source>
</reference>
<dbReference type="eggNOG" id="COG0138">
    <property type="taxonomic scope" value="Bacteria"/>
</dbReference>
<dbReference type="EMBL" id="JPGY02000001">
    <property type="protein sequence ID" value="KRU13529.1"/>
    <property type="molecule type" value="Genomic_DNA"/>
</dbReference>
<reference evidence="2" key="2">
    <citation type="submission" date="2015-10" db="EMBL/GenBank/DDBJ databases">
        <title>Improved Draft Genome Sequence of Clostridium pasteurianum Strain ATCC 6013 (DSM 525) Using a Hybrid Next-Generation Sequencing Approach.</title>
        <authorList>
            <person name="Pyne M.E."/>
            <person name="Utturkar S.M."/>
            <person name="Brown S.D."/>
            <person name="Moo-Young M."/>
            <person name="Chung D.A."/>
            <person name="Chou P.C."/>
        </authorList>
    </citation>
    <scope>NUCLEOTIDE SEQUENCE</scope>
    <source>
        <strain evidence="2">ATCC 6013</strain>
    </source>
</reference>
<gene>
    <name evidence="1" type="primary">purH1</name>
    <name evidence="1" type="ORF">CLPA_c03710</name>
    <name evidence="2" type="ORF">CP6013_02777</name>
</gene>
<dbReference type="Proteomes" id="UP000028042">
    <property type="component" value="Unassembled WGS sequence"/>
</dbReference>
<dbReference type="KEGG" id="cpae:CPAST_c03710"/>
<evidence type="ECO:0000313" key="1">
    <source>
        <dbReference type="EMBL" id="AJA50459.1"/>
    </source>
</evidence>
<dbReference type="PATRIC" id="fig|1262449.3.peg.263"/>
<dbReference type="InterPro" id="IPR016193">
    <property type="entry name" value="Cytidine_deaminase-like"/>
</dbReference>
<organism evidence="1 4">
    <name type="scientific">Clostridium pasteurianum DSM 525 = ATCC 6013</name>
    <dbReference type="NCBI Taxonomy" id="1262449"/>
    <lineage>
        <taxon>Bacteria</taxon>
        <taxon>Bacillati</taxon>
        <taxon>Bacillota</taxon>
        <taxon>Clostridia</taxon>
        <taxon>Eubacteriales</taxon>
        <taxon>Clostridiaceae</taxon>
        <taxon>Clostridium</taxon>
    </lineage>
</organism>
<keyword evidence="1" id="KW-0378">Hydrolase</keyword>
<dbReference type="GeneID" id="93072615"/>